<comment type="caution">
    <text evidence="1">The sequence shown here is derived from an EMBL/GenBank/DDBJ whole genome shotgun (WGS) entry which is preliminary data.</text>
</comment>
<proteinExistence type="predicted"/>
<feature type="non-terminal residue" evidence="1">
    <location>
        <position position="297"/>
    </location>
</feature>
<accession>X1GLQ1</accession>
<reference evidence="1" key="1">
    <citation type="journal article" date="2014" name="Front. Microbiol.">
        <title>High frequency of phylogenetically diverse reductive dehalogenase-homologous genes in deep subseafloor sedimentary metagenomes.</title>
        <authorList>
            <person name="Kawai M."/>
            <person name="Futagami T."/>
            <person name="Toyoda A."/>
            <person name="Takaki Y."/>
            <person name="Nishi S."/>
            <person name="Hori S."/>
            <person name="Arai W."/>
            <person name="Tsubouchi T."/>
            <person name="Morono Y."/>
            <person name="Uchiyama I."/>
            <person name="Ito T."/>
            <person name="Fujiyama A."/>
            <person name="Inagaki F."/>
            <person name="Takami H."/>
        </authorList>
    </citation>
    <scope>NUCLEOTIDE SEQUENCE</scope>
    <source>
        <strain evidence="1">Expedition CK06-06</strain>
    </source>
</reference>
<protein>
    <submittedName>
        <fullName evidence="1">Uncharacterized protein</fullName>
    </submittedName>
</protein>
<dbReference type="EMBL" id="BARU01007510">
    <property type="protein sequence ID" value="GAH45785.1"/>
    <property type="molecule type" value="Genomic_DNA"/>
</dbReference>
<gene>
    <name evidence="1" type="ORF">S03H2_14785</name>
</gene>
<organism evidence="1">
    <name type="scientific">marine sediment metagenome</name>
    <dbReference type="NCBI Taxonomy" id="412755"/>
    <lineage>
        <taxon>unclassified sequences</taxon>
        <taxon>metagenomes</taxon>
        <taxon>ecological metagenomes</taxon>
    </lineage>
</organism>
<name>X1GLQ1_9ZZZZ</name>
<dbReference type="AlphaFoldDB" id="X1GLQ1"/>
<evidence type="ECO:0000313" key="1">
    <source>
        <dbReference type="EMBL" id="GAH45785.1"/>
    </source>
</evidence>
<sequence>MLMNRIGKTTLALGLTVALFAAPAELRAQRVRPDRLQYLAILMDGNKIGYAIADFKTKDGKAYTNMKMVMTVGRGAIQLTIEVARRDVETIDGKPLSFTQSMKQGPIGQTIEGRIDQAGKLHLTITAGGQTQKKTMDWPKGAVLEHGADLITRKAGLKPGATVSLKTFDASSMSTLDVTATVGKKKKVDLLGRVVMLTEITATTKGRRGSMTMATYVDDEHNTLKIVMPMMGMKVELVECSKKIALGPNDSIDLFSKFILASPVPLENLPSRKSISYTIAPTSAEAKLTFPTTDNQT</sequence>